<protein>
    <submittedName>
        <fullName evidence="2">Uncharacterized protein</fullName>
    </submittedName>
</protein>
<proteinExistence type="predicted"/>
<sequence>MGQAARLTACRSGGERRPRPGRDGLVQVRARREKERQNRARPGGEKGRGSPIGRKGKKELAGRGSRRIEGPKLA</sequence>
<name>A0A6G1EX82_9ORYZ</name>
<comment type="caution">
    <text evidence="2">The sequence shown here is derived from an EMBL/GenBank/DDBJ whole genome shotgun (WGS) entry which is preliminary data.</text>
</comment>
<dbReference type="EMBL" id="SPHZ02000002">
    <property type="protein sequence ID" value="KAF0929247.1"/>
    <property type="molecule type" value="Genomic_DNA"/>
</dbReference>
<accession>A0A6G1EX82</accession>
<feature type="compositionally biased region" description="Basic and acidic residues" evidence="1">
    <location>
        <begin position="13"/>
        <end position="22"/>
    </location>
</feature>
<dbReference type="AlphaFoldDB" id="A0A6G1EX82"/>
<evidence type="ECO:0000256" key="1">
    <source>
        <dbReference type="SAM" id="MobiDB-lite"/>
    </source>
</evidence>
<reference evidence="2 3" key="1">
    <citation type="submission" date="2019-11" db="EMBL/GenBank/DDBJ databases">
        <title>Whole genome sequence of Oryza granulata.</title>
        <authorList>
            <person name="Li W."/>
        </authorList>
    </citation>
    <scope>NUCLEOTIDE SEQUENCE [LARGE SCALE GENOMIC DNA]</scope>
    <source>
        <strain evidence="3">cv. Menghai</strain>
        <tissue evidence="2">Leaf</tissue>
    </source>
</reference>
<gene>
    <name evidence="2" type="ORF">E2562_018768</name>
</gene>
<dbReference type="Proteomes" id="UP000479710">
    <property type="component" value="Unassembled WGS sequence"/>
</dbReference>
<feature type="compositionally biased region" description="Basic and acidic residues" evidence="1">
    <location>
        <begin position="30"/>
        <end position="48"/>
    </location>
</feature>
<evidence type="ECO:0000313" key="3">
    <source>
        <dbReference type="Proteomes" id="UP000479710"/>
    </source>
</evidence>
<organism evidence="2 3">
    <name type="scientific">Oryza meyeriana var. granulata</name>
    <dbReference type="NCBI Taxonomy" id="110450"/>
    <lineage>
        <taxon>Eukaryota</taxon>
        <taxon>Viridiplantae</taxon>
        <taxon>Streptophyta</taxon>
        <taxon>Embryophyta</taxon>
        <taxon>Tracheophyta</taxon>
        <taxon>Spermatophyta</taxon>
        <taxon>Magnoliopsida</taxon>
        <taxon>Liliopsida</taxon>
        <taxon>Poales</taxon>
        <taxon>Poaceae</taxon>
        <taxon>BOP clade</taxon>
        <taxon>Oryzoideae</taxon>
        <taxon>Oryzeae</taxon>
        <taxon>Oryzinae</taxon>
        <taxon>Oryza</taxon>
        <taxon>Oryza meyeriana</taxon>
    </lineage>
</organism>
<feature type="compositionally biased region" description="Basic and acidic residues" evidence="1">
    <location>
        <begin position="58"/>
        <end position="74"/>
    </location>
</feature>
<keyword evidence="3" id="KW-1185">Reference proteome</keyword>
<feature type="region of interest" description="Disordered" evidence="1">
    <location>
        <begin position="1"/>
        <end position="74"/>
    </location>
</feature>
<evidence type="ECO:0000313" key="2">
    <source>
        <dbReference type="EMBL" id="KAF0929247.1"/>
    </source>
</evidence>